<gene>
    <name evidence="2" type="ORF">IAD15_00335</name>
</gene>
<dbReference type="Pfam" id="PF08445">
    <property type="entry name" value="FR47"/>
    <property type="match status" value="1"/>
</dbReference>
<reference evidence="2" key="1">
    <citation type="submission" date="2020-10" db="EMBL/GenBank/DDBJ databases">
        <authorList>
            <person name="Gilroy R."/>
        </authorList>
    </citation>
    <scope>NUCLEOTIDE SEQUENCE</scope>
    <source>
        <strain evidence="2">CHK195-11698</strain>
    </source>
</reference>
<sequence length="262" mass="30065">MTKIMADHSIFQSEAYLKDRTAFYYMVFNQTLPSTQHASDGKHYVISKPEGHYPTWIWNDDFDQRAIHDLVSDLKAMQVQKLTCKQALYDELRPYFECSGLFKMGAYYLSEVNDFCRVPGEMIVATPIYLNLVAQWWYEARIEMANVQEVSKTAARQEAKDLIASGNLYLWLDQDQCPCCMAHIQKCGDLVKFGHVFTAKEKRQKGYAKALIASLSEDCIAKAYCPVLYTDLAYSASNKAYEKVGFQLSHILNHVSIREETV</sequence>
<evidence type="ECO:0000313" key="2">
    <source>
        <dbReference type="EMBL" id="HIU12511.1"/>
    </source>
</evidence>
<comment type="caution">
    <text evidence="2">The sequence shown here is derived from an EMBL/GenBank/DDBJ whole genome shotgun (WGS) entry which is preliminary data.</text>
</comment>
<reference evidence="2" key="2">
    <citation type="journal article" date="2021" name="PeerJ">
        <title>Extensive microbial diversity within the chicken gut microbiome revealed by metagenomics and culture.</title>
        <authorList>
            <person name="Gilroy R."/>
            <person name="Ravi A."/>
            <person name="Getino M."/>
            <person name="Pursley I."/>
            <person name="Horton D.L."/>
            <person name="Alikhan N.F."/>
            <person name="Baker D."/>
            <person name="Gharbi K."/>
            <person name="Hall N."/>
            <person name="Watson M."/>
            <person name="Adriaenssens E.M."/>
            <person name="Foster-Nyarko E."/>
            <person name="Jarju S."/>
            <person name="Secka A."/>
            <person name="Antonio M."/>
            <person name="Oren A."/>
            <person name="Chaudhuri R.R."/>
            <person name="La Ragione R."/>
            <person name="Hildebrand F."/>
            <person name="Pallen M.J."/>
        </authorList>
    </citation>
    <scope>NUCLEOTIDE SEQUENCE</scope>
    <source>
        <strain evidence="2">CHK195-11698</strain>
    </source>
</reference>
<feature type="domain" description="GCN5-related N-acetyltransferase Rv2170-like" evidence="1">
    <location>
        <begin position="193"/>
        <end position="249"/>
    </location>
</feature>
<evidence type="ECO:0000313" key="3">
    <source>
        <dbReference type="Proteomes" id="UP000824175"/>
    </source>
</evidence>
<accession>A0A9D1HLW1</accession>
<dbReference type="EMBL" id="DVMJ01000002">
    <property type="protein sequence ID" value="HIU12511.1"/>
    <property type="molecule type" value="Genomic_DNA"/>
</dbReference>
<dbReference type="GO" id="GO:0016747">
    <property type="term" value="F:acyltransferase activity, transferring groups other than amino-acyl groups"/>
    <property type="evidence" value="ECO:0007669"/>
    <property type="project" value="InterPro"/>
</dbReference>
<organism evidence="2 3">
    <name type="scientific">Candidatus Fimiplasma intestinipullorum</name>
    <dbReference type="NCBI Taxonomy" id="2840825"/>
    <lineage>
        <taxon>Bacteria</taxon>
        <taxon>Bacillati</taxon>
        <taxon>Bacillota</taxon>
        <taxon>Clostridia</taxon>
        <taxon>Eubacteriales</taxon>
        <taxon>Candidatus Fimiplasma</taxon>
    </lineage>
</organism>
<dbReference type="Gene3D" id="3.40.630.30">
    <property type="match status" value="1"/>
</dbReference>
<dbReference type="SUPFAM" id="SSF55729">
    <property type="entry name" value="Acyl-CoA N-acyltransferases (Nat)"/>
    <property type="match status" value="1"/>
</dbReference>
<name>A0A9D1HLW1_9FIRM</name>
<dbReference type="Proteomes" id="UP000824175">
    <property type="component" value="Unassembled WGS sequence"/>
</dbReference>
<dbReference type="InterPro" id="IPR013653">
    <property type="entry name" value="GCN5-like_dom"/>
</dbReference>
<dbReference type="AlphaFoldDB" id="A0A9D1HLW1"/>
<evidence type="ECO:0000259" key="1">
    <source>
        <dbReference type="Pfam" id="PF08445"/>
    </source>
</evidence>
<protein>
    <submittedName>
        <fullName evidence="2">GNAT family N-acetyltransferase</fullName>
    </submittedName>
</protein>
<proteinExistence type="predicted"/>
<dbReference type="InterPro" id="IPR016181">
    <property type="entry name" value="Acyl_CoA_acyltransferase"/>
</dbReference>